<evidence type="ECO:0000256" key="2">
    <source>
        <dbReference type="ARBA" id="ARBA00005582"/>
    </source>
</evidence>
<proteinExistence type="inferred from homology"/>
<evidence type="ECO:0000313" key="6">
    <source>
        <dbReference type="EMBL" id="KUO18522.1"/>
    </source>
</evidence>
<dbReference type="STRING" id="909626.AQJ91_23890"/>
<comment type="similarity">
    <text evidence="2 4">Belongs to the Nudix hydrolase family.</text>
</comment>
<dbReference type="GO" id="GO:0016787">
    <property type="term" value="F:hydrolase activity"/>
    <property type="evidence" value="ECO:0007669"/>
    <property type="project" value="UniProtKB-KW"/>
</dbReference>
<keyword evidence="3 4" id="KW-0378">Hydrolase</keyword>
<dbReference type="PRINTS" id="PR00502">
    <property type="entry name" value="NUDIXFAMILY"/>
</dbReference>
<dbReference type="AlphaFoldDB" id="A0A101UX63"/>
<organism evidence="6 7">
    <name type="scientific">Streptomyces dysideae</name>
    <dbReference type="NCBI Taxonomy" id="909626"/>
    <lineage>
        <taxon>Bacteria</taxon>
        <taxon>Bacillati</taxon>
        <taxon>Actinomycetota</taxon>
        <taxon>Actinomycetes</taxon>
        <taxon>Kitasatosporales</taxon>
        <taxon>Streptomycetaceae</taxon>
        <taxon>Streptomyces</taxon>
    </lineage>
</organism>
<evidence type="ECO:0000256" key="4">
    <source>
        <dbReference type="RuleBase" id="RU003476"/>
    </source>
</evidence>
<comment type="cofactor">
    <cofactor evidence="1">
        <name>Mg(2+)</name>
        <dbReference type="ChEBI" id="CHEBI:18420"/>
    </cofactor>
</comment>
<protein>
    <submittedName>
        <fullName evidence="6">DNA mismatch repair protein MutT</fullName>
    </submittedName>
</protein>
<dbReference type="EMBL" id="LMXB01000062">
    <property type="protein sequence ID" value="KUO18522.1"/>
    <property type="molecule type" value="Genomic_DNA"/>
</dbReference>
<feature type="domain" description="Nudix hydrolase" evidence="5">
    <location>
        <begin position="5"/>
        <end position="131"/>
    </location>
</feature>
<dbReference type="RefSeq" id="WP_067025452.1">
    <property type="nucleotide sequence ID" value="NZ_KQ949090.1"/>
</dbReference>
<dbReference type="PANTHER" id="PTHR43046">
    <property type="entry name" value="GDP-MANNOSE MANNOSYL HYDROLASE"/>
    <property type="match status" value="1"/>
</dbReference>
<evidence type="ECO:0000256" key="1">
    <source>
        <dbReference type="ARBA" id="ARBA00001946"/>
    </source>
</evidence>
<gene>
    <name evidence="6" type="ORF">AQJ91_23890</name>
</gene>
<dbReference type="Proteomes" id="UP000053260">
    <property type="component" value="Unassembled WGS sequence"/>
</dbReference>
<dbReference type="OrthoDB" id="4203230at2"/>
<accession>A0A101UX63</accession>
<dbReference type="InterPro" id="IPR020476">
    <property type="entry name" value="Nudix_hydrolase"/>
</dbReference>
<dbReference type="InterPro" id="IPR020084">
    <property type="entry name" value="NUDIX_hydrolase_CS"/>
</dbReference>
<reference evidence="6 7" key="1">
    <citation type="submission" date="2015-10" db="EMBL/GenBank/DDBJ databases">
        <title>Draft genome sequence of Streptomyces sp. RV15, isolated from a marine sponge.</title>
        <authorList>
            <person name="Ruckert C."/>
            <person name="Abdelmohsen U.R."/>
            <person name="Winkler A."/>
            <person name="Hentschel U."/>
            <person name="Kalinowski J."/>
            <person name="Kampfer P."/>
            <person name="Glaeser S."/>
        </authorList>
    </citation>
    <scope>NUCLEOTIDE SEQUENCE [LARGE SCALE GENOMIC DNA]</scope>
    <source>
        <strain evidence="6 7">RV15</strain>
    </source>
</reference>
<dbReference type="InterPro" id="IPR000086">
    <property type="entry name" value="NUDIX_hydrolase_dom"/>
</dbReference>
<dbReference type="SUPFAM" id="SSF55811">
    <property type="entry name" value="Nudix"/>
    <property type="match status" value="1"/>
</dbReference>
<keyword evidence="7" id="KW-1185">Reference proteome</keyword>
<dbReference type="InterPro" id="IPR015797">
    <property type="entry name" value="NUDIX_hydrolase-like_dom_sf"/>
</dbReference>
<dbReference type="Pfam" id="PF00293">
    <property type="entry name" value="NUDIX"/>
    <property type="match status" value="1"/>
</dbReference>
<name>A0A101UX63_9ACTN</name>
<evidence type="ECO:0000256" key="3">
    <source>
        <dbReference type="ARBA" id="ARBA00022801"/>
    </source>
</evidence>
<evidence type="ECO:0000259" key="5">
    <source>
        <dbReference type="PROSITE" id="PS51462"/>
    </source>
</evidence>
<comment type="caution">
    <text evidence="6">The sequence shown here is derived from an EMBL/GenBank/DDBJ whole genome shotgun (WGS) entry which is preliminary data.</text>
</comment>
<evidence type="ECO:0000313" key="7">
    <source>
        <dbReference type="Proteomes" id="UP000053260"/>
    </source>
</evidence>
<dbReference type="PROSITE" id="PS00893">
    <property type="entry name" value="NUDIX_BOX"/>
    <property type="match status" value="1"/>
</dbReference>
<dbReference type="PROSITE" id="PS51462">
    <property type="entry name" value="NUDIX"/>
    <property type="match status" value="1"/>
</dbReference>
<sequence>MPTTPQRQAIVAVILRADRVLAVRRGPGVVRPGYWQPLSGKIEPGESQQEAVIREVREEVGLTVVPLAKVWESETDDGTFRLHWWTAKADAGEVVPDPREVAETRWVTAEQFLRLDPVFEGDREFFERILPEL</sequence>
<dbReference type="PANTHER" id="PTHR43046:SF14">
    <property type="entry name" value="MUTT_NUDIX FAMILY PROTEIN"/>
    <property type="match status" value="1"/>
</dbReference>
<dbReference type="Gene3D" id="3.90.79.10">
    <property type="entry name" value="Nucleoside Triphosphate Pyrophosphohydrolase"/>
    <property type="match status" value="1"/>
</dbReference>